<accession>A0A7W9SF49</accession>
<name>A0A7W9SF49_9FIRM</name>
<organism evidence="1 2">
    <name type="scientific">Oribacterium sinus</name>
    <dbReference type="NCBI Taxonomy" id="237576"/>
    <lineage>
        <taxon>Bacteria</taxon>
        <taxon>Bacillati</taxon>
        <taxon>Bacillota</taxon>
        <taxon>Clostridia</taxon>
        <taxon>Lachnospirales</taxon>
        <taxon>Lachnospiraceae</taxon>
        <taxon>Oribacterium</taxon>
    </lineage>
</organism>
<dbReference type="Proteomes" id="UP000522163">
    <property type="component" value="Unassembled WGS sequence"/>
</dbReference>
<reference evidence="1 2" key="1">
    <citation type="submission" date="2020-08" db="EMBL/GenBank/DDBJ databases">
        <title>Genomic Encyclopedia of Type Strains, Phase IV (KMG-IV): sequencing the most valuable type-strain genomes for metagenomic binning, comparative biology and taxonomic classification.</title>
        <authorList>
            <person name="Goeker M."/>
        </authorList>
    </citation>
    <scope>NUCLEOTIDE SEQUENCE [LARGE SCALE GENOMIC DNA]</scope>
    <source>
        <strain evidence="1 2">DSM 17245</strain>
    </source>
</reference>
<evidence type="ECO:0000313" key="2">
    <source>
        <dbReference type="Proteomes" id="UP000522163"/>
    </source>
</evidence>
<dbReference type="Gene3D" id="3.20.70.20">
    <property type="match status" value="1"/>
</dbReference>
<dbReference type="GeneID" id="85014511"/>
<comment type="caution">
    <text evidence="1">The sequence shown here is derived from an EMBL/GenBank/DDBJ whole genome shotgun (WGS) entry which is preliminary data.</text>
</comment>
<sequence length="515" mass="58252">MKEISMEKVEAARQAMLETVKSKSLTHEQKVATMANHADSLLSVLNLPEGLLEVLRCEPEKQCICDLFEGNAPMRPRYIIPDYEKFFREGSAFLQVEPPKDLYEAINALQIFYKHVPSVTNYPVYVGQLDTLLDPFVQDMDEELAFKMIKLFCIQMDRTILDSFAHANIGPKATKAGRLLLRAMAETKDAVPNLTLKYDEELTEDDFAIEAIRCAMASAKPSFCNHRMYSKDFSGNYVIASCYNGLAYGGGAYTLVRLILSNIAKRAKDRKDFLEKELPYIMDLCVRYMDERIRFIVEESGFFENNFLAKEGFIHRDRFSAMFGLVGLAEAVNILLEKEGKGDCRFGHSKEATELGVEIMDCISAFNEAHKNPYCEVSNGHFLLHAQVGISTDVEISPGTRIPIGEEPENLADQMEVLSHFHHYFPSGTGDLFPIDRTIHQNPEYVLDIMKGAFQKNLRYLSFYSNDSDVIRITGYLVKKSEMDKLKQGKSVLQDTVALGLGAAENGKILERKVR</sequence>
<dbReference type="InterPro" id="IPR016905">
    <property type="entry name" value="Glycyl_radical_YjjI-like"/>
</dbReference>
<dbReference type="EMBL" id="JACHHH010000004">
    <property type="protein sequence ID" value="MBB6040987.1"/>
    <property type="molecule type" value="Genomic_DNA"/>
</dbReference>
<evidence type="ECO:0000313" key="1">
    <source>
        <dbReference type="EMBL" id="MBB6040987.1"/>
    </source>
</evidence>
<dbReference type="AlphaFoldDB" id="A0A7W9SF49"/>
<gene>
    <name evidence="1" type="ORF">HNQ46_000959</name>
</gene>
<protein>
    <submittedName>
        <fullName evidence="1">YjjI family glycine radical enzyme</fullName>
    </submittedName>
</protein>
<dbReference type="Pfam" id="PF11230">
    <property type="entry name" value="YjjI-like"/>
    <property type="match status" value="1"/>
</dbReference>
<proteinExistence type="predicted"/>
<dbReference type="PIRSF" id="PIRSF028991">
    <property type="entry name" value="Glycl_rad_HI0521_prd"/>
    <property type="match status" value="1"/>
</dbReference>
<dbReference type="SUPFAM" id="SSF51998">
    <property type="entry name" value="PFL-like glycyl radical enzymes"/>
    <property type="match status" value="1"/>
</dbReference>
<dbReference type="NCBIfam" id="TIGR04040">
    <property type="entry name" value="glycyl_YjjI"/>
    <property type="match status" value="1"/>
</dbReference>
<dbReference type="RefSeq" id="WP_183683474.1">
    <property type="nucleotide sequence ID" value="NZ_CAUTEG010000003.1"/>
</dbReference>